<keyword evidence="2" id="KW-1185">Reference proteome</keyword>
<sequence>MTSNTVKSFKKHGNNVKILTDNELKQFANLFGKKGETKTAKVLKAIALNPGITTDEIRAFAKCSNVPNLAHNITVKLLNFGLMIHREAPRGVAPNGAFHHWYLIEAPIHDISRNMAVNDPIL</sequence>
<evidence type="ECO:0000313" key="2">
    <source>
        <dbReference type="Proteomes" id="UP000196485"/>
    </source>
</evidence>
<accession>A0A1Y6L568</accession>
<dbReference type="RefSeq" id="WP_087822044.1">
    <property type="nucleotide sequence ID" value="NZ_FYAH01000018.1"/>
</dbReference>
<evidence type="ECO:0000313" key="1">
    <source>
        <dbReference type="EMBL" id="SMY18465.1"/>
    </source>
</evidence>
<reference evidence="2" key="1">
    <citation type="submission" date="2017-06" db="EMBL/GenBank/DDBJ databases">
        <authorList>
            <person name="Rodrigo-Torres L."/>
            <person name="Arahal R. D."/>
            <person name="Lucena T."/>
        </authorList>
    </citation>
    <scope>NUCLEOTIDE SEQUENCE [LARGE SCALE GENOMIC DNA]</scope>
    <source>
        <strain evidence="2">type strain: CECT 9192</strain>
    </source>
</reference>
<organism evidence="1 2">
    <name type="scientific">Photobacterium aquimaris</name>
    <dbReference type="NCBI Taxonomy" id="512643"/>
    <lineage>
        <taxon>Bacteria</taxon>
        <taxon>Pseudomonadati</taxon>
        <taxon>Pseudomonadota</taxon>
        <taxon>Gammaproteobacteria</taxon>
        <taxon>Vibrionales</taxon>
        <taxon>Vibrionaceae</taxon>
        <taxon>Photobacterium</taxon>
    </lineage>
</organism>
<dbReference type="Proteomes" id="UP000196485">
    <property type="component" value="Unassembled WGS sequence"/>
</dbReference>
<protein>
    <submittedName>
        <fullName evidence="1">Uncharacterized protein</fullName>
    </submittedName>
</protein>
<gene>
    <name evidence="1" type="ORF">PAQU9191_03826</name>
</gene>
<dbReference type="AlphaFoldDB" id="A0A1Y6L568"/>
<name>A0A1Y6L568_9GAMM</name>
<dbReference type="EMBL" id="FYAH01000018">
    <property type="protein sequence ID" value="SMY18465.1"/>
    <property type="molecule type" value="Genomic_DNA"/>
</dbReference>
<proteinExistence type="predicted"/>